<evidence type="ECO:0000313" key="3">
    <source>
        <dbReference type="Proteomes" id="UP000230859"/>
    </source>
</evidence>
<dbReference type="Proteomes" id="UP000230859">
    <property type="component" value="Unassembled WGS sequence"/>
</dbReference>
<feature type="compositionally biased region" description="Polar residues" evidence="1">
    <location>
        <begin position="19"/>
        <end position="29"/>
    </location>
</feature>
<evidence type="ECO:0008006" key="4">
    <source>
        <dbReference type="Google" id="ProtNLM"/>
    </source>
</evidence>
<comment type="caution">
    <text evidence="2">The sequence shown here is derived from an EMBL/GenBank/DDBJ whole genome shotgun (WGS) entry which is preliminary data.</text>
</comment>
<evidence type="ECO:0000256" key="1">
    <source>
        <dbReference type="SAM" id="MobiDB-lite"/>
    </source>
</evidence>
<sequence>MADSDASATPEKKLLNLIEGQQSEDSGSKTAAGGTVDKSSPGQKVNVAALLSPSALKGRIEFFRDQITALVKGGEPINFRQVNQVVRIMTVLVTIGLTGAIAYEMMTVQHSLGKELTVTPQEIAELTEADQHTIDPNLFQEVEKRNIFIPKEKRAAEQAPEQDESSLKFVEITNNLKLAGISISPEDPSRTYCMVEDISKNVTNFLKVGDMISGLKVEQINPDGVVLKFQNQSVELR</sequence>
<accession>A0A2H0LQ51</accession>
<dbReference type="Gene3D" id="2.30.30.830">
    <property type="match status" value="1"/>
</dbReference>
<dbReference type="EMBL" id="PCVY01000041">
    <property type="protein sequence ID" value="PIQ86542.1"/>
    <property type="molecule type" value="Genomic_DNA"/>
</dbReference>
<evidence type="ECO:0000313" key="2">
    <source>
        <dbReference type="EMBL" id="PIQ86542.1"/>
    </source>
</evidence>
<protein>
    <recommendedName>
        <fullName evidence="4">Type II secretion system protein GspC N-terminal domain-containing protein</fullName>
    </recommendedName>
</protein>
<dbReference type="AlphaFoldDB" id="A0A2H0LQ51"/>
<name>A0A2H0LQ51_9BACT</name>
<gene>
    <name evidence="2" type="ORF">COV74_04455</name>
</gene>
<feature type="region of interest" description="Disordered" evidence="1">
    <location>
        <begin position="1"/>
        <end position="39"/>
    </location>
</feature>
<proteinExistence type="predicted"/>
<organism evidence="2 3">
    <name type="scientific">Candidatus Abzuiibacterium crystallinum</name>
    <dbReference type="NCBI Taxonomy" id="1974748"/>
    <lineage>
        <taxon>Bacteria</taxon>
        <taxon>Pseudomonadati</taxon>
        <taxon>Candidatus Omnitrophota</taxon>
        <taxon>Candidatus Abzuiibacterium</taxon>
    </lineage>
</organism>
<reference evidence="2 3" key="1">
    <citation type="submission" date="2017-09" db="EMBL/GenBank/DDBJ databases">
        <title>Depth-based differentiation of microbial function through sediment-hosted aquifers and enrichment of novel symbionts in the deep terrestrial subsurface.</title>
        <authorList>
            <person name="Probst A.J."/>
            <person name="Ladd B."/>
            <person name="Jarett J.K."/>
            <person name="Geller-Mcgrath D.E."/>
            <person name="Sieber C.M."/>
            <person name="Emerson J.B."/>
            <person name="Anantharaman K."/>
            <person name="Thomas B.C."/>
            <person name="Malmstrom R."/>
            <person name="Stieglmeier M."/>
            <person name="Klingl A."/>
            <person name="Woyke T."/>
            <person name="Ryan C.M."/>
            <person name="Banfield J.F."/>
        </authorList>
    </citation>
    <scope>NUCLEOTIDE SEQUENCE [LARGE SCALE GENOMIC DNA]</scope>
    <source>
        <strain evidence="2">CG11_big_fil_rev_8_21_14_0_20_45_26</strain>
    </source>
</reference>